<accession>A0AAF1DB30</accession>
<dbReference type="RefSeq" id="YP_010799632.1">
    <property type="nucleotide sequence ID" value="NC_076682.1"/>
</dbReference>
<evidence type="ECO:0000313" key="1">
    <source>
        <dbReference type="EMBL" id="QEI03599.1"/>
    </source>
</evidence>
<reference evidence="1" key="1">
    <citation type="submission" date="2019-01" db="EMBL/GenBank/DDBJ databases">
        <authorList>
            <person name="Trentin L.B."/>
            <person name="Santos E.R."/>
            <person name="Silva L.A."/>
            <person name="Sosa-Gomez D.R."/>
            <person name="Ribeiro B.M."/>
            <person name="Ardisson-Araujo D.M.P."/>
        </authorList>
    </citation>
    <scope>NUCLEOTIDE SEQUENCE</scope>
    <source>
        <strain evidence="1">VPN54</strain>
    </source>
</reference>
<dbReference type="GeneID" id="80538100"/>
<proteinExistence type="predicted"/>
<protein>
    <submittedName>
        <fullName evidence="1">Uncharacterized protein</fullName>
    </submittedName>
</protein>
<dbReference type="InterPro" id="IPR009264">
    <property type="entry name" value="AcMNPV_Orf57"/>
</dbReference>
<dbReference type="KEGG" id="vg:80538100"/>
<evidence type="ECO:0000313" key="2">
    <source>
        <dbReference type="Proteomes" id="UP000830719"/>
    </source>
</evidence>
<keyword evidence="2" id="KW-1185">Reference proteome</keyword>
<sequence length="181" mass="21338">MAPAAYSSLSARFLEFEQVCLDLRYVTFMQDFYLDSRYICCYNNSPAVNNVTSEYIIFLNVHKAIFCNFKISSDMSLETLTEYVYDNVRFTIEDKLIQKPPFSKCTTFIENDDKNSIIIDLHPLARVVIARVIFPNERYHQRISGYIDFENRLRPGYCVMDDDKERARKDREYEINLLGLT</sequence>
<dbReference type="EMBL" id="MK419956">
    <property type="protein sequence ID" value="QEI03599.1"/>
    <property type="molecule type" value="Genomic_DNA"/>
</dbReference>
<dbReference type="Pfam" id="PF06033">
    <property type="entry name" value="DUF918"/>
    <property type="match status" value="1"/>
</dbReference>
<dbReference type="Proteomes" id="UP000830719">
    <property type="component" value="Segment"/>
</dbReference>
<name>A0AAF1DB30_9ABAC</name>
<organism evidence="1 2">
    <name type="scientific">Rachiplusia nu nucleopolyhedrovirus</name>
    <dbReference type="NCBI Taxonomy" id="2605775"/>
    <lineage>
        <taxon>Viruses</taxon>
        <taxon>Viruses incertae sedis</taxon>
        <taxon>Naldaviricetes</taxon>
        <taxon>Lefavirales</taxon>
        <taxon>Baculoviridae</taxon>
        <taxon>Alphabaculovirus</taxon>
        <taxon>Alphabaculovirus ranus</taxon>
    </lineage>
</organism>